<dbReference type="InterPro" id="IPR050110">
    <property type="entry name" value="Glyoxalase_II_hydrolase"/>
</dbReference>
<organism evidence="2 3">
    <name type="scientific">Plesiomonas shigelloides</name>
    <name type="common">Aeromonas shigelloides</name>
    <dbReference type="NCBI Taxonomy" id="703"/>
    <lineage>
        <taxon>Bacteria</taxon>
        <taxon>Pseudomonadati</taxon>
        <taxon>Pseudomonadota</taxon>
        <taxon>Gammaproteobacteria</taxon>
        <taxon>Enterobacterales</taxon>
        <taxon>Enterobacteriaceae</taxon>
        <taxon>Plesiomonas</taxon>
    </lineage>
</organism>
<dbReference type="GO" id="GO:0016787">
    <property type="term" value="F:hydrolase activity"/>
    <property type="evidence" value="ECO:0007669"/>
    <property type="project" value="UniProtKB-KW"/>
</dbReference>
<dbReference type="InterPro" id="IPR036866">
    <property type="entry name" value="RibonucZ/Hydroxyglut_hydro"/>
</dbReference>
<dbReference type="PANTHER" id="PTHR43705:SF1">
    <property type="entry name" value="HYDROXYACYLGLUTATHIONE HYDROLASE GLOB"/>
    <property type="match status" value="1"/>
</dbReference>
<sequence>IARLTVNHIWLFCRDRQRSVVVEPGKAEPVLRVLSQQQLSLHAILLSHHRGDHTAGVEPLRRHCPDVLVIGPQETAAVQPTHLVQGRETVT</sequence>
<evidence type="ECO:0000313" key="2">
    <source>
        <dbReference type="EMBL" id="MBO1110255.1"/>
    </source>
</evidence>
<evidence type="ECO:0000313" key="3">
    <source>
        <dbReference type="Proteomes" id="UP000664658"/>
    </source>
</evidence>
<comment type="caution">
    <text evidence="2">The sequence shown here is derived from an EMBL/GenBank/DDBJ whole genome shotgun (WGS) entry which is preliminary data.</text>
</comment>
<gene>
    <name evidence="2" type="ORF">J2R62_19335</name>
</gene>
<dbReference type="Gene3D" id="3.60.15.10">
    <property type="entry name" value="Ribonuclease Z/Hydroxyacylglutathione hydrolase-like"/>
    <property type="match status" value="1"/>
</dbReference>
<dbReference type="Pfam" id="PF00753">
    <property type="entry name" value="Lactamase_B"/>
    <property type="match status" value="1"/>
</dbReference>
<dbReference type="AlphaFoldDB" id="A0A8I1WCM2"/>
<accession>A0A8I1WCM2</accession>
<dbReference type="SUPFAM" id="SSF56281">
    <property type="entry name" value="Metallo-hydrolase/oxidoreductase"/>
    <property type="match status" value="1"/>
</dbReference>
<reference evidence="2" key="1">
    <citation type="submission" date="2021-03" db="EMBL/GenBank/DDBJ databases">
        <title>Plesiomonas shigelloides zfcc0051, isolated from zebrafish feces.</title>
        <authorList>
            <person name="Vanderhoek Z."/>
            <person name="Gaulke C."/>
        </authorList>
    </citation>
    <scope>NUCLEOTIDE SEQUENCE</scope>
    <source>
        <strain evidence="2">Zfcc0051</strain>
    </source>
</reference>
<feature type="non-terminal residue" evidence="2">
    <location>
        <position position="1"/>
    </location>
</feature>
<dbReference type="EMBL" id="JAFNAA010000492">
    <property type="protein sequence ID" value="MBO1110255.1"/>
    <property type="molecule type" value="Genomic_DNA"/>
</dbReference>
<dbReference type="Proteomes" id="UP000664658">
    <property type="component" value="Unassembled WGS sequence"/>
</dbReference>
<proteinExistence type="predicted"/>
<feature type="domain" description="Metallo-beta-lactamase" evidence="1">
    <location>
        <begin position="8"/>
        <end position="85"/>
    </location>
</feature>
<dbReference type="PANTHER" id="PTHR43705">
    <property type="entry name" value="HYDROXYACYLGLUTATHIONE HYDROLASE"/>
    <property type="match status" value="1"/>
</dbReference>
<dbReference type="InterPro" id="IPR001279">
    <property type="entry name" value="Metallo-B-lactamas"/>
</dbReference>
<name>A0A8I1WCM2_PLESH</name>
<evidence type="ECO:0000259" key="1">
    <source>
        <dbReference type="Pfam" id="PF00753"/>
    </source>
</evidence>
<keyword evidence="2" id="KW-0378">Hydrolase</keyword>
<protein>
    <submittedName>
        <fullName evidence="2">MBL fold metallo-hydrolase</fullName>
    </submittedName>
</protein>